<evidence type="ECO:0000313" key="3">
    <source>
        <dbReference type="EMBL" id="KAL0389863.1"/>
    </source>
</evidence>
<dbReference type="CDD" id="cd03784">
    <property type="entry name" value="GT1_Gtf-like"/>
    <property type="match status" value="1"/>
</dbReference>
<dbReference type="AlphaFoldDB" id="A0AAW2SBQ6"/>
<reference evidence="3" key="2">
    <citation type="journal article" date="2024" name="Plant">
        <title>Genomic evolution and insights into agronomic trait innovations of Sesamum species.</title>
        <authorList>
            <person name="Miao H."/>
            <person name="Wang L."/>
            <person name="Qu L."/>
            <person name="Liu H."/>
            <person name="Sun Y."/>
            <person name="Le M."/>
            <person name="Wang Q."/>
            <person name="Wei S."/>
            <person name="Zheng Y."/>
            <person name="Lin W."/>
            <person name="Duan Y."/>
            <person name="Cao H."/>
            <person name="Xiong S."/>
            <person name="Wang X."/>
            <person name="Wei L."/>
            <person name="Li C."/>
            <person name="Ma Q."/>
            <person name="Ju M."/>
            <person name="Zhao R."/>
            <person name="Li G."/>
            <person name="Mu C."/>
            <person name="Tian Q."/>
            <person name="Mei H."/>
            <person name="Zhang T."/>
            <person name="Gao T."/>
            <person name="Zhang H."/>
        </authorList>
    </citation>
    <scope>NUCLEOTIDE SEQUENCE</scope>
    <source>
        <strain evidence="3">KEN8</strain>
    </source>
</reference>
<dbReference type="EMBL" id="JACGWM010000002">
    <property type="protein sequence ID" value="KAL0389863.1"/>
    <property type="molecule type" value="Genomic_DNA"/>
</dbReference>
<proteinExistence type="inferred from homology"/>
<name>A0AAW2SBQ6_9LAMI</name>
<dbReference type="Gene3D" id="3.40.50.2000">
    <property type="entry name" value="Glycogen Phosphorylase B"/>
    <property type="match status" value="2"/>
</dbReference>
<dbReference type="GO" id="GO:0080044">
    <property type="term" value="F:quercetin 7-O-glucosyltransferase activity"/>
    <property type="evidence" value="ECO:0007669"/>
    <property type="project" value="TreeGrafter"/>
</dbReference>
<dbReference type="Pfam" id="PF00201">
    <property type="entry name" value="UDPGT"/>
    <property type="match status" value="1"/>
</dbReference>
<dbReference type="SUPFAM" id="SSF53756">
    <property type="entry name" value="UDP-Glycosyltransferase/glycogen phosphorylase"/>
    <property type="match status" value="1"/>
</dbReference>
<dbReference type="InterPro" id="IPR002213">
    <property type="entry name" value="UDP_glucos_trans"/>
</dbReference>
<dbReference type="FunFam" id="3.40.50.2000:FF:000138">
    <property type="entry name" value="Glycosyltransferase"/>
    <property type="match status" value="1"/>
</dbReference>
<gene>
    <name evidence="3" type="ORF">Scaly_0343400</name>
</gene>
<organism evidence="3">
    <name type="scientific">Sesamum calycinum</name>
    <dbReference type="NCBI Taxonomy" id="2727403"/>
    <lineage>
        <taxon>Eukaryota</taxon>
        <taxon>Viridiplantae</taxon>
        <taxon>Streptophyta</taxon>
        <taxon>Embryophyta</taxon>
        <taxon>Tracheophyta</taxon>
        <taxon>Spermatophyta</taxon>
        <taxon>Magnoliopsida</taxon>
        <taxon>eudicotyledons</taxon>
        <taxon>Gunneridae</taxon>
        <taxon>Pentapetalae</taxon>
        <taxon>asterids</taxon>
        <taxon>lamiids</taxon>
        <taxon>Lamiales</taxon>
        <taxon>Pedaliaceae</taxon>
        <taxon>Sesamum</taxon>
    </lineage>
</organism>
<reference evidence="3" key="1">
    <citation type="submission" date="2020-06" db="EMBL/GenBank/DDBJ databases">
        <authorList>
            <person name="Li T."/>
            <person name="Hu X."/>
            <person name="Zhang T."/>
            <person name="Song X."/>
            <person name="Zhang H."/>
            <person name="Dai N."/>
            <person name="Sheng W."/>
            <person name="Hou X."/>
            <person name="Wei L."/>
        </authorList>
    </citation>
    <scope>NUCLEOTIDE SEQUENCE</scope>
    <source>
        <strain evidence="3">KEN8</strain>
        <tissue evidence="3">Leaf</tissue>
    </source>
</reference>
<comment type="similarity">
    <text evidence="1">Belongs to the UDP-glycosyltransferase family.</text>
</comment>
<evidence type="ECO:0000256" key="1">
    <source>
        <dbReference type="ARBA" id="ARBA00009995"/>
    </source>
</evidence>
<evidence type="ECO:0000256" key="2">
    <source>
        <dbReference type="ARBA" id="ARBA00022679"/>
    </source>
</evidence>
<accession>A0AAW2SBQ6</accession>
<sequence length="457" mass="51666">MGTTENQRNSSCHVLALPYPGRGHINPMLDLCSAIAQKSTDILITVVLTEEWISFIGSVRKPPNINFAAIPNVLPSELVRGADPRGFWTAVSTKMEEPVERLLDQLRPPLAIVIADAFLIWAADMAARRNIPLASLWPMSASVFTVFYHFDLLVQNGHFPINIAVKGDEIVDYIPGLPPLLVRDLPKVMRKQEDAPRFLRLVPRAKFLIFSSIHQLEPQVIDALKKESPYSIYNIGPAPSYHRLNHICSNSRTTPHQENIDYLQWLDCQPPGSVLYVSFGSFLSVSAAQMEEIAAGLCESRCRFLWVTRFEKTQLEKIYGEKGLVVEWCDQLRVLCHPSVGGFWTHCGWNSTKEAVLAGMPLLTFPIVMDEAPNAKIIVEDWRVGWRVKREYDEDDLASSSEIAQIVRRFMDLESPKRKELTRNARQLQEVCEREFASGSFEKEVDGFATSILENSL</sequence>
<comment type="caution">
    <text evidence="3">The sequence shown here is derived from an EMBL/GenBank/DDBJ whole genome shotgun (WGS) entry which is preliminary data.</text>
</comment>
<keyword evidence="2" id="KW-0808">Transferase</keyword>
<dbReference type="PANTHER" id="PTHR11926">
    <property type="entry name" value="GLUCOSYL/GLUCURONOSYL TRANSFERASES"/>
    <property type="match status" value="1"/>
</dbReference>
<dbReference type="GO" id="GO:0080043">
    <property type="term" value="F:quercetin 3-O-glucosyltransferase activity"/>
    <property type="evidence" value="ECO:0007669"/>
    <property type="project" value="TreeGrafter"/>
</dbReference>
<protein>
    <submittedName>
        <fullName evidence="3">UDP-glycosyltransferase 87A2</fullName>
    </submittedName>
</protein>
<dbReference type="PANTHER" id="PTHR11926:SF774">
    <property type="entry name" value="UDP-GLYCOSYLTRANSFERASE 85A1-RELATED"/>
    <property type="match status" value="1"/>
</dbReference>